<dbReference type="AlphaFoldDB" id="A0A1H6ZVJ4"/>
<sequence>MSYTKLDTTFDVAAGLAALLTQNGIDFPGLADDLIAAGSAVMLDTGQTVWCSCVVHDKPETVAIDLLAVAMQLVDGAPRQKANGQIAGVATWRGVMQEHLDAWTVSTVRKACLMLALGEPQPQVPIPSSDPPPAPQVQDVFPTPAMDAANGSIRTAIAVADQLAAPLADVL</sequence>
<dbReference type="Proteomes" id="UP000199420">
    <property type="component" value="Unassembled WGS sequence"/>
</dbReference>
<accession>A0A1H6ZVJ4</accession>
<dbReference type="STRING" id="529704.SAMN02927913_2160"/>
<dbReference type="RefSeq" id="WP_091336737.1">
    <property type="nucleotide sequence ID" value="NZ_FNYC01000012.1"/>
</dbReference>
<evidence type="ECO:0000313" key="2">
    <source>
        <dbReference type="Proteomes" id="UP000199420"/>
    </source>
</evidence>
<proteinExistence type="predicted"/>
<keyword evidence="2" id="KW-1185">Reference proteome</keyword>
<dbReference type="EMBL" id="FNYC01000012">
    <property type="protein sequence ID" value="SEJ56214.1"/>
    <property type="molecule type" value="Genomic_DNA"/>
</dbReference>
<evidence type="ECO:0000313" key="1">
    <source>
        <dbReference type="EMBL" id="SEJ56214.1"/>
    </source>
</evidence>
<protein>
    <submittedName>
        <fullName evidence="1">Uncharacterized protein</fullName>
    </submittedName>
</protein>
<name>A0A1H6ZVJ4_9GAMM</name>
<reference evidence="1 2" key="1">
    <citation type="submission" date="2016-10" db="EMBL/GenBank/DDBJ databases">
        <authorList>
            <person name="de Groot N.N."/>
        </authorList>
    </citation>
    <scope>NUCLEOTIDE SEQUENCE [LARGE SCALE GENOMIC DNA]</scope>
    <source>
        <strain evidence="1 2">DSM 26515</strain>
    </source>
</reference>
<gene>
    <name evidence="1" type="ORF">SAMN04487997_0229</name>
</gene>
<organism evidence="1 2">
    <name type="scientific">Frateuria terrea</name>
    <dbReference type="NCBI Taxonomy" id="529704"/>
    <lineage>
        <taxon>Bacteria</taxon>
        <taxon>Pseudomonadati</taxon>
        <taxon>Pseudomonadota</taxon>
        <taxon>Gammaproteobacteria</taxon>
        <taxon>Lysobacterales</taxon>
        <taxon>Rhodanobacteraceae</taxon>
        <taxon>Frateuria</taxon>
    </lineage>
</organism>